<dbReference type="PROSITE" id="PS50234">
    <property type="entry name" value="VWFA"/>
    <property type="match status" value="2"/>
</dbReference>
<dbReference type="InterPro" id="IPR036465">
    <property type="entry name" value="vWFA_dom_sf"/>
</dbReference>
<protein>
    <recommendedName>
        <fullName evidence="2">VWFA domain-containing protein</fullName>
    </recommendedName>
</protein>
<dbReference type="AlphaFoldDB" id="A0A8S3ZB97"/>
<evidence type="ECO:0000313" key="3">
    <source>
        <dbReference type="EMBL" id="CAG5126499.1"/>
    </source>
</evidence>
<comment type="caution">
    <text evidence="3">The sequence shown here is derived from an EMBL/GenBank/DDBJ whole genome shotgun (WGS) entry which is preliminary data.</text>
</comment>
<feature type="signal peptide" evidence="1">
    <location>
        <begin position="1"/>
        <end position="21"/>
    </location>
</feature>
<sequence length="428" mass="47303">MKTRQYILVVCFLCLAKGIQSWSVPPSCTLNDFILNGCKTDNQGKGDGQTSKGDLVTQCPPNVVFVVDGSDSVSPTGYRLALESLYREIRTVTQTLANTHIGVVLYSEVIQDIPLQARTPAEIEDLIRQIQNIQQPRRKTLISRALSRAREMLQDYSMIESRAYNGIKSGSIIVLLSDGQTDNRQQAIQEAKLAKDSGVLIISLSLENPDGQMLKYISHVVQDHVKAINWTSLVACPGRVLDPVQRGRKCRDLLIVVDGSDSVLRHEATVRQYLVHTALRFRLVNNAIGVNVYGTDSQIQSADTRIRLEDDKYDLAEKIRLRLAFPTSGGTGTDRAIIQSVGMLNDDLREEPAALILIIDGPTVDPQATRTAYQNALNNDYQIITIRVGTAMTNEELSSITGGDLTNVFSVNSFTDLFGVDFDSRVCE</sequence>
<evidence type="ECO:0000256" key="1">
    <source>
        <dbReference type="SAM" id="SignalP"/>
    </source>
</evidence>
<gene>
    <name evidence="3" type="ORF">CUNI_LOCUS12057</name>
</gene>
<dbReference type="CDD" id="cd00198">
    <property type="entry name" value="vWFA"/>
    <property type="match status" value="1"/>
</dbReference>
<proteinExistence type="predicted"/>
<feature type="domain" description="VWFA" evidence="2">
    <location>
        <begin position="62"/>
        <end position="218"/>
    </location>
</feature>
<accession>A0A8S3ZB97</accession>
<dbReference type="OrthoDB" id="6132182at2759"/>
<keyword evidence="1" id="KW-0732">Signal</keyword>
<evidence type="ECO:0000259" key="2">
    <source>
        <dbReference type="PROSITE" id="PS50234"/>
    </source>
</evidence>
<name>A0A8S3ZB97_9EUPU</name>
<dbReference type="InterPro" id="IPR002035">
    <property type="entry name" value="VWF_A"/>
</dbReference>
<dbReference type="CDD" id="cd01450">
    <property type="entry name" value="vWFA_subfamily_ECM"/>
    <property type="match status" value="1"/>
</dbReference>
<dbReference type="PANTHER" id="PTHR24020">
    <property type="entry name" value="COLLAGEN ALPHA"/>
    <property type="match status" value="1"/>
</dbReference>
<reference evidence="3" key="1">
    <citation type="submission" date="2021-04" db="EMBL/GenBank/DDBJ databases">
        <authorList>
            <consortium name="Molecular Ecology Group"/>
        </authorList>
    </citation>
    <scope>NUCLEOTIDE SEQUENCE</scope>
</reference>
<feature type="domain" description="VWFA" evidence="2">
    <location>
        <begin position="252"/>
        <end position="426"/>
    </location>
</feature>
<feature type="chain" id="PRO_5035886582" description="VWFA domain-containing protein" evidence="1">
    <location>
        <begin position="22"/>
        <end position="428"/>
    </location>
</feature>
<dbReference type="EMBL" id="CAJHNH020002371">
    <property type="protein sequence ID" value="CAG5126499.1"/>
    <property type="molecule type" value="Genomic_DNA"/>
</dbReference>
<evidence type="ECO:0000313" key="4">
    <source>
        <dbReference type="Proteomes" id="UP000678393"/>
    </source>
</evidence>
<dbReference type="SMART" id="SM00327">
    <property type="entry name" value="VWA"/>
    <property type="match status" value="2"/>
</dbReference>
<feature type="non-terminal residue" evidence="3">
    <location>
        <position position="428"/>
    </location>
</feature>
<keyword evidence="4" id="KW-1185">Reference proteome</keyword>
<dbReference type="Pfam" id="PF00092">
    <property type="entry name" value="VWA"/>
    <property type="match status" value="2"/>
</dbReference>
<dbReference type="SUPFAM" id="SSF53300">
    <property type="entry name" value="vWA-like"/>
    <property type="match status" value="2"/>
</dbReference>
<dbReference type="InterPro" id="IPR050525">
    <property type="entry name" value="ECM_Assembly_Org"/>
</dbReference>
<dbReference type="Proteomes" id="UP000678393">
    <property type="component" value="Unassembled WGS sequence"/>
</dbReference>
<organism evidence="3 4">
    <name type="scientific">Candidula unifasciata</name>
    <dbReference type="NCBI Taxonomy" id="100452"/>
    <lineage>
        <taxon>Eukaryota</taxon>
        <taxon>Metazoa</taxon>
        <taxon>Spiralia</taxon>
        <taxon>Lophotrochozoa</taxon>
        <taxon>Mollusca</taxon>
        <taxon>Gastropoda</taxon>
        <taxon>Heterobranchia</taxon>
        <taxon>Euthyneura</taxon>
        <taxon>Panpulmonata</taxon>
        <taxon>Eupulmonata</taxon>
        <taxon>Stylommatophora</taxon>
        <taxon>Helicina</taxon>
        <taxon>Helicoidea</taxon>
        <taxon>Geomitridae</taxon>
        <taxon>Candidula</taxon>
    </lineage>
</organism>
<dbReference type="Gene3D" id="3.40.50.410">
    <property type="entry name" value="von Willebrand factor, type A domain"/>
    <property type="match status" value="2"/>
</dbReference>